<evidence type="ECO:0000256" key="2">
    <source>
        <dbReference type="SAM" id="SignalP"/>
    </source>
</evidence>
<keyword evidence="1" id="KW-1133">Transmembrane helix</keyword>
<comment type="caution">
    <text evidence="3">The sequence shown here is derived from an EMBL/GenBank/DDBJ whole genome shotgun (WGS) entry which is preliminary data.</text>
</comment>
<feature type="signal peptide" evidence="2">
    <location>
        <begin position="1"/>
        <end position="22"/>
    </location>
</feature>
<protein>
    <submittedName>
        <fullName evidence="3">Uncharacterized protein</fullName>
    </submittedName>
</protein>
<dbReference type="EMBL" id="MNPL01011986">
    <property type="protein sequence ID" value="OQR72344.1"/>
    <property type="molecule type" value="Genomic_DNA"/>
</dbReference>
<feature type="transmembrane region" description="Helical" evidence="1">
    <location>
        <begin position="89"/>
        <end position="110"/>
    </location>
</feature>
<feature type="transmembrane region" description="Helical" evidence="1">
    <location>
        <begin position="122"/>
        <end position="144"/>
    </location>
</feature>
<keyword evidence="1" id="KW-0472">Membrane</keyword>
<dbReference type="AlphaFoldDB" id="A0A1V9XFN8"/>
<accession>A0A1V9XFN8</accession>
<evidence type="ECO:0000256" key="1">
    <source>
        <dbReference type="SAM" id="Phobius"/>
    </source>
</evidence>
<gene>
    <name evidence="3" type="ORF">BIW11_10450</name>
</gene>
<feature type="chain" id="PRO_5012235545" evidence="2">
    <location>
        <begin position="23"/>
        <end position="186"/>
    </location>
</feature>
<name>A0A1V9XFN8_9ACAR</name>
<evidence type="ECO:0000313" key="4">
    <source>
        <dbReference type="Proteomes" id="UP000192247"/>
    </source>
</evidence>
<sequence length="186" mass="19480">MGPLVLSRFFVLQWSLFASTLAISGPCGRRRPPLPGPAVLTGLPSLRYSRKMKTVALGVLLGASLVAAQNHQVVYDPNLYQAATVNRQGAVSGGLLSMFSSGASGIMNSIAAGLPNMLTNALPALAVLGLGGLLLPLLGVSLFLREGQKRTFSLPTINPAILEGIADVLDRVSKAIEQGEKKYGKN</sequence>
<proteinExistence type="predicted"/>
<keyword evidence="1" id="KW-0812">Transmembrane</keyword>
<dbReference type="Proteomes" id="UP000192247">
    <property type="component" value="Unassembled WGS sequence"/>
</dbReference>
<dbReference type="OrthoDB" id="6506291at2759"/>
<keyword evidence="2" id="KW-0732">Signal</keyword>
<organism evidence="3 4">
    <name type="scientific">Tropilaelaps mercedesae</name>
    <dbReference type="NCBI Taxonomy" id="418985"/>
    <lineage>
        <taxon>Eukaryota</taxon>
        <taxon>Metazoa</taxon>
        <taxon>Ecdysozoa</taxon>
        <taxon>Arthropoda</taxon>
        <taxon>Chelicerata</taxon>
        <taxon>Arachnida</taxon>
        <taxon>Acari</taxon>
        <taxon>Parasitiformes</taxon>
        <taxon>Mesostigmata</taxon>
        <taxon>Gamasina</taxon>
        <taxon>Dermanyssoidea</taxon>
        <taxon>Laelapidae</taxon>
        <taxon>Tropilaelaps</taxon>
    </lineage>
</organism>
<reference evidence="3 4" key="1">
    <citation type="journal article" date="2017" name="Gigascience">
        <title>Draft genome of the honey bee ectoparasitic mite, Tropilaelaps mercedesae, is shaped by the parasitic life history.</title>
        <authorList>
            <person name="Dong X."/>
            <person name="Armstrong S.D."/>
            <person name="Xia D."/>
            <person name="Makepeace B.L."/>
            <person name="Darby A.C."/>
            <person name="Kadowaki T."/>
        </authorList>
    </citation>
    <scope>NUCLEOTIDE SEQUENCE [LARGE SCALE GENOMIC DNA]</scope>
    <source>
        <strain evidence="3">Wuxi-XJTLU</strain>
    </source>
</reference>
<dbReference type="InParanoid" id="A0A1V9XFN8"/>
<evidence type="ECO:0000313" key="3">
    <source>
        <dbReference type="EMBL" id="OQR72344.1"/>
    </source>
</evidence>
<keyword evidence="4" id="KW-1185">Reference proteome</keyword>